<feature type="compositionally biased region" description="Low complexity" evidence="1">
    <location>
        <begin position="39"/>
        <end position="56"/>
    </location>
</feature>
<evidence type="ECO:0000256" key="1">
    <source>
        <dbReference type="SAM" id="MobiDB-lite"/>
    </source>
</evidence>
<dbReference type="EMBL" id="RKQN01000001">
    <property type="protein sequence ID" value="RPE81453.1"/>
    <property type="molecule type" value="Genomic_DNA"/>
</dbReference>
<reference evidence="2 3" key="1">
    <citation type="submission" date="2018-11" db="EMBL/GenBank/DDBJ databases">
        <title>Genomic Encyclopedia of Type Strains, Phase IV (KMG-IV): sequencing the most valuable type-strain genomes for metagenomic binning, comparative biology and taxonomic classification.</title>
        <authorList>
            <person name="Goeker M."/>
        </authorList>
    </citation>
    <scope>NUCLEOTIDE SEQUENCE [LARGE SCALE GENOMIC DNA]</scope>
    <source>
        <strain evidence="2 3">DSM 25623</strain>
    </source>
</reference>
<gene>
    <name evidence="2" type="ORF">EDC50_0643</name>
</gene>
<comment type="caution">
    <text evidence="2">The sequence shown here is derived from an EMBL/GenBank/DDBJ whole genome shotgun (WGS) entry which is preliminary data.</text>
</comment>
<dbReference type="Proteomes" id="UP000269708">
    <property type="component" value="Unassembled WGS sequence"/>
</dbReference>
<sequence>MKTRHIVILMIAILLAALVAYAYLNSREAAPLQNPSPDAARTGAQARPGPAPAATG</sequence>
<feature type="region of interest" description="Disordered" evidence="1">
    <location>
        <begin position="30"/>
        <end position="56"/>
    </location>
</feature>
<evidence type="ECO:0000313" key="3">
    <source>
        <dbReference type="Proteomes" id="UP000269708"/>
    </source>
</evidence>
<organism evidence="2 3">
    <name type="scientific">Vulcaniibacterium tengchongense</name>
    <dbReference type="NCBI Taxonomy" id="1273429"/>
    <lineage>
        <taxon>Bacteria</taxon>
        <taxon>Pseudomonadati</taxon>
        <taxon>Pseudomonadota</taxon>
        <taxon>Gammaproteobacteria</taxon>
        <taxon>Lysobacterales</taxon>
        <taxon>Lysobacteraceae</taxon>
        <taxon>Vulcaniibacterium</taxon>
    </lineage>
</organism>
<name>A0A3N4VIE7_9GAMM</name>
<proteinExistence type="predicted"/>
<accession>A0A3N4VIE7</accession>
<keyword evidence="3" id="KW-1185">Reference proteome</keyword>
<evidence type="ECO:0000313" key="2">
    <source>
        <dbReference type="EMBL" id="RPE81453.1"/>
    </source>
</evidence>
<dbReference type="AlphaFoldDB" id="A0A3N4VIE7"/>
<protein>
    <submittedName>
        <fullName evidence="2">Uncharacterized protein</fullName>
    </submittedName>
</protein>